<dbReference type="Proteomes" id="UP001187531">
    <property type="component" value="Unassembled WGS sequence"/>
</dbReference>
<evidence type="ECO:0008006" key="10">
    <source>
        <dbReference type="Google" id="ProtNLM"/>
    </source>
</evidence>
<evidence type="ECO:0000256" key="4">
    <source>
        <dbReference type="ARBA" id="ARBA00022989"/>
    </source>
</evidence>
<dbReference type="GO" id="GO:0005886">
    <property type="term" value="C:plasma membrane"/>
    <property type="evidence" value="ECO:0007669"/>
    <property type="project" value="UniProtKB-SubCell"/>
</dbReference>
<comment type="caution">
    <text evidence="8">The sequence shown here is derived from an EMBL/GenBank/DDBJ whole genome shotgun (WGS) entry which is preliminary data.</text>
</comment>
<feature type="transmembrane region" description="Helical" evidence="7">
    <location>
        <begin position="153"/>
        <end position="182"/>
    </location>
</feature>
<dbReference type="GO" id="GO:0051606">
    <property type="term" value="P:detection of stimulus"/>
    <property type="evidence" value="ECO:0007669"/>
    <property type="project" value="UniProtKB-ARBA"/>
</dbReference>
<keyword evidence="3 7" id="KW-0812">Transmembrane</keyword>
<evidence type="ECO:0000256" key="3">
    <source>
        <dbReference type="ARBA" id="ARBA00022692"/>
    </source>
</evidence>
<evidence type="ECO:0000313" key="9">
    <source>
        <dbReference type="Proteomes" id="UP001187531"/>
    </source>
</evidence>
<dbReference type="Pfam" id="PF08395">
    <property type="entry name" value="7tm_7"/>
    <property type="match status" value="1"/>
</dbReference>
<feature type="transmembrane region" description="Helical" evidence="7">
    <location>
        <begin position="229"/>
        <end position="247"/>
    </location>
</feature>
<evidence type="ECO:0000313" key="8">
    <source>
        <dbReference type="EMBL" id="KAK2709648.1"/>
    </source>
</evidence>
<evidence type="ECO:0000256" key="5">
    <source>
        <dbReference type="ARBA" id="ARBA00023136"/>
    </source>
</evidence>
<organism evidence="8 9">
    <name type="scientific">Artemia franciscana</name>
    <name type="common">Brine shrimp</name>
    <name type="synonym">Artemia sanfranciscana</name>
    <dbReference type="NCBI Taxonomy" id="6661"/>
    <lineage>
        <taxon>Eukaryota</taxon>
        <taxon>Metazoa</taxon>
        <taxon>Ecdysozoa</taxon>
        <taxon>Arthropoda</taxon>
        <taxon>Crustacea</taxon>
        <taxon>Branchiopoda</taxon>
        <taxon>Anostraca</taxon>
        <taxon>Artemiidae</taxon>
        <taxon>Artemia</taxon>
    </lineage>
</organism>
<keyword evidence="2" id="KW-1003">Cell membrane</keyword>
<keyword evidence="5 7" id="KW-0472">Membrane</keyword>
<gene>
    <name evidence="8" type="ORF">QYM36_013351</name>
</gene>
<feature type="transmembrane region" description="Helical" evidence="7">
    <location>
        <begin position="61"/>
        <end position="83"/>
    </location>
</feature>
<keyword evidence="9" id="KW-1185">Reference proteome</keyword>
<name>A0AA88KW96_ARTSF</name>
<dbReference type="PANTHER" id="PTHR21421">
    <property type="entry name" value="GUSTATORY RECEPTOR"/>
    <property type="match status" value="1"/>
</dbReference>
<feature type="transmembrane region" description="Helical" evidence="7">
    <location>
        <begin position="268"/>
        <end position="288"/>
    </location>
</feature>
<feature type="transmembrane region" description="Helical" evidence="7">
    <location>
        <begin position="342"/>
        <end position="362"/>
    </location>
</feature>
<dbReference type="InterPro" id="IPR013604">
    <property type="entry name" value="7TM_chemorcpt"/>
</dbReference>
<dbReference type="GO" id="GO:0050909">
    <property type="term" value="P:sensory perception of taste"/>
    <property type="evidence" value="ECO:0007669"/>
    <property type="project" value="InterPro"/>
</dbReference>
<evidence type="ECO:0000256" key="7">
    <source>
        <dbReference type="SAM" id="Phobius"/>
    </source>
</evidence>
<dbReference type="AlphaFoldDB" id="A0AA88KW96"/>
<sequence length="399" mass="45568">MGLLTISHEVDGDKCKICVKYQDIRFWGVLLALMIVIGIMTVASICLYAEIQTLHDDIYRSVLLLLFIVSCLDFISTVGTSVVNSNRIHVLFEQLDEIDALLNKAIDRKQKYLKDVKRGVMMACSIGVAFVIVSIFIDFPIQAILERPLEKIAVWYFFKVIWFIVSDLRLKMFCTFSVLIMLRYRMLNEIVDTDFKNAGKRYNFEEVRRIHSAITSTLHSLDKIFNPDILTSLVAAIVHTVVLLFLSSSMKKDNFQEAHHLDWFFCKLTFTTLGSIILLRTIGAAYVGDQVSKAAKYPLSRIHDMDTSNYGTSTQFQLILFCNQMHTRQLCPTAAGFFNFNKQMVCTIVSILLTYIVILVQLRGSIAHTNLYEEATRIANNLTRTIQNMANDSQISFEN</sequence>
<dbReference type="PANTHER" id="PTHR21421:SF29">
    <property type="entry name" value="GUSTATORY RECEPTOR 5A FOR TREHALOSE-RELATED"/>
    <property type="match status" value="1"/>
</dbReference>
<evidence type="ECO:0000256" key="6">
    <source>
        <dbReference type="ARBA" id="ARBA00023170"/>
    </source>
</evidence>
<reference evidence="8" key="1">
    <citation type="submission" date="2023-07" db="EMBL/GenBank/DDBJ databases">
        <title>Chromosome-level genome assembly of Artemia franciscana.</title>
        <authorList>
            <person name="Jo E."/>
        </authorList>
    </citation>
    <scope>NUCLEOTIDE SEQUENCE</scope>
    <source>
        <tissue evidence="8">Whole body</tissue>
    </source>
</reference>
<dbReference type="EMBL" id="JAVRJZ010000017">
    <property type="protein sequence ID" value="KAK2709648.1"/>
    <property type="molecule type" value="Genomic_DNA"/>
</dbReference>
<keyword evidence="6" id="KW-0675">Receptor</keyword>
<proteinExistence type="predicted"/>
<dbReference type="GO" id="GO:0038023">
    <property type="term" value="F:signaling receptor activity"/>
    <property type="evidence" value="ECO:0007669"/>
    <property type="project" value="UniProtKB-ARBA"/>
</dbReference>
<evidence type="ECO:0000256" key="1">
    <source>
        <dbReference type="ARBA" id="ARBA00004651"/>
    </source>
</evidence>
<comment type="subcellular location">
    <subcellularLocation>
        <location evidence="1">Cell membrane</location>
        <topology evidence="1">Multi-pass membrane protein</topology>
    </subcellularLocation>
</comment>
<keyword evidence="4 7" id="KW-1133">Transmembrane helix</keyword>
<evidence type="ECO:0000256" key="2">
    <source>
        <dbReference type="ARBA" id="ARBA00022475"/>
    </source>
</evidence>
<feature type="transmembrane region" description="Helical" evidence="7">
    <location>
        <begin position="26"/>
        <end position="49"/>
    </location>
</feature>
<protein>
    <recommendedName>
        <fullName evidence="10">Gustatory receptor</fullName>
    </recommendedName>
</protein>
<feature type="transmembrane region" description="Helical" evidence="7">
    <location>
        <begin position="120"/>
        <end position="141"/>
    </location>
</feature>
<accession>A0AA88KW96</accession>